<feature type="chain" id="PRO_5006844956" description="DUF4177 domain-containing protein" evidence="1">
    <location>
        <begin position="21"/>
        <end position="156"/>
    </location>
</feature>
<sequence>MKVLLLFTCLMVARLAAAQAVPVSLPFPESGRLCTVNTTAFKETPGVLYQYQLVSPGAYCVWLAPAWRGQIKLEPKRYMFNSNYFGELQVLLMQTINELSADGWEFVEMRTESWTTGATQKIEKDSKSTDANNPIYKATTSFHGSSETRYLFRKAL</sequence>
<dbReference type="RefSeq" id="WP_068190958.1">
    <property type="nucleotide sequence ID" value="NZ_CP013909.1"/>
</dbReference>
<evidence type="ECO:0000313" key="3">
    <source>
        <dbReference type="Proteomes" id="UP000059542"/>
    </source>
</evidence>
<organism evidence="2 3">
    <name type="scientific">Hymenobacter sedentarius</name>
    <dbReference type="NCBI Taxonomy" id="1411621"/>
    <lineage>
        <taxon>Bacteria</taxon>
        <taxon>Pseudomonadati</taxon>
        <taxon>Bacteroidota</taxon>
        <taxon>Cytophagia</taxon>
        <taxon>Cytophagales</taxon>
        <taxon>Hymenobacteraceae</taxon>
        <taxon>Hymenobacter</taxon>
    </lineage>
</organism>
<dbReference type="OrthoDB" id="883255at2"/>
<proteinExistence type="predicted"/>
<evidence type="ECO:0008006" key="4">
    <source>
        <dbReference type="Google" id="ProtNLM"/>
    </source>
</evidence>
<dbReference type="Proteomes" id="UP000059542">
    <property type="component" value="Chromosome"/>
</dbReference>
<gene>
    <name evidence="2" type="ORF">AUC43_05840</name>
</gene>
<feature type="signal peptide" evidence="1">
    <location>
        <begin position="1"/>
        <end position="20"/>
    </location>
</feature>
<protein>
    <recommendedName>
        <fullName evidence="4">DUF4177 domain-containing protein</fullName>
    </recommendedName>
</protein>
<accession>A0A0U3SER7</accession>
<name>A0A0U3SER7_9BACT</name>
<reference evidence="2 3" key="1">
    <citation type="submission" date="2015-12" db="EMBL/GenBank/DDBJ databases">
        <authorList>
            <person name="Shamseldin A."/>
            <person name="Moawad H."/>
            <person name="Abd El-Rahim W.M."/>
            <person name="Sadowsky M.J."/>
        </authorList>
    </citation>
    <scope>NUCLEOTIDE SEQUENCE [LARGE SCALE GENOMIC DNA]</scope>
    <source>
        <strain evidence="2 3">DG5B</strain>
    </source>
</reference>
<evidence type="ECO:0000313" key="2">
    <source>
        <dbReference type="EMBL" id="ALW84644.1"/>
    </source>
</evidence>
<dbReference type="AlphaFoldDB" id="A0A0U3SER7"/>
<keyword evidence="1" id="KW-0732">Signal</keyword>
<keyword evidence="3" id="KW-1185">Reference proteome</keyword>
<dbReference type="EMBL" id="CP013909">
    <property type="protein sequence ID" value="ALW84644.1"/>
    <property type="molecule type" value="Genomic_DNA"/>
</dbReference>
<evidence type="ECO:0000256" key="1">
    <source>
        <dbReference type="SAM" id="SignalP"/>
    </source>
</evidence>
<dbReference type="KEGG" id="hyg:AUC43_05840"/>